<dbReference type="AlphaFoldDB" id="A0A432X914"/>
<dbReference type="RefSeq" id="WP_126756267.1">
    <property type="nucleotide sequence ID" value="NZ_PIPQ01000001.1"/>
</dbReference>
<keyword evidence="3" id="KW-0663">Pyridoxal phosphate</keyword>
<evidence type="ECO:0000256" key="7">
    <source>
        <dbReference type="ARBA" id="ARBA00049529"/>
    </source>
</evidence>
<evidence type="ECO:0000313" key="12">
    <source>
        <dbReference type="Proteomes" id="UP000286976"/>
    </source>
</evidence>
<dbReference type="PANTHER" id="PTHR42743">
    <property type="entry name" value="AMINO-ACID AMINOTRANSFERASE"/>
    <property type="match status" value="1"/>
</dbReference>
<comment type="cofactor">
    <cofactor evidence="1">
        <name>pyridoxal 5'-phosphate</name>
        <dbReference type="ChEBI" id="CHEBI:597326"/>
    </cofactor>
</comment>
<keyword evidence="11" id="KW-0808">Transferase</keyword>
<evidence type="ECO:0000256" key="2">
    <source>
        <dbReference type="ARBA" id="ARBA00009320"/>
    </source>
</evidence>
<keyword evidence="12" id="KW-1185">Reference proteome</keyword>
<dbReference type="Gene3D" id="3.20.10.10">
    <property type="entry name" value="D-amino Acid Aminotransferase, subunit A, domain 2"/>
    <property type="match status" value="1"/>
</dbReference>
<comment type="catalytic activity">
    <reaction evidence="7">
        <text>4-amino-4-deoxychorismate = 4-aminobenzoate + pyruvate + H(+)</text>
        <dbReference type="Rhea" id="RHEA:16201"/>
        <dbReference type="ChEBI" id="CHEBI:15361"/>
        <dbReference type="ChEBI" id="CHEBI:15378"/>
        <dbReference type="ChEBI" id="CHEBI:17836"/>
        <dbReference type="ChEBI" id="CHEBI:58406"/>
        <dbReference type="EC" id="4.1.3.38"/>
    </reaction>
</comment>
<sequence>MSHVFINGQWCQPEEAVVSVFDRGFLFADGVYEVVPFYTGYPLLFDDHYERLERSLAQVGIDNPYQREEWLSICQTLAESTPEANGIVYIQVTRGAEYPRNHLPEGELTPTVMATASPWVPPVETPDPVHVEPFEDIRWLRCDIKSISLLGNIMLKQEAKKRGAFEPLLHRNGRVTEGASCNYFMVKDGCLYTPPNDELILGGITREWILELAESAGIEVKETAFSLDELMQADECFLSSSTREVQPVGTIGSTTINNGSIGPITQQLAELFRNRRPHIVQE</sequence>
<comment type="function">
    <text evidence="8">Involved in the biosynthesis of p-aminobenzoate (PABA), a precursor of tetrahydrofolate. Converts 4-amino-4-deoxychorismate into 4-aminobenzoate (PABA) and pyruvate.</text>
</comment>
<gene>
    <name evidence="11" type="ORF">CWE15_01405</name>
</gene>
<name>A0A432X914_9GAMM</name>
<dbReference type="GO" id="GO:0008652">
    <property type="term" value="P:amino acid biosynthetic process"/>
    <property type="evidence" value="ECO:0007669"/>
    <property type="project" value="UniProtKB-ARBA"/>
</dbReference>
<dbReference type="EC" id="4.1.3.38" evidence="6"/>
<dbReference type="GO" id="GO:0008483">
    <property type="term" value="F:transaminase activity"/>
    <property type="evidence" value="ECO:0007669"/>
    <property type="project" value="UniProtKB-KW"/>
</dbReference>
<evidence type="ECO:0000256" key="1">
    <source>
        <dbReference type="ARBA" id="ARBA00001933"/>
    </source>
</evidence>
<dbReference type="PANTHER" id="PTHR42743:SF10">
    <property type="entry name" value="D-ALANINE AMINOTRANSFERASE"/>
    <property type="match status" value="1"/>
</dbReference>
<evidence type="ECO:0000256" key="4">
    <source>
        <dbReference type="ARBA" id="ARBA00022909"/>
    </source>
</evidence>
<dbReference type="FunFam" id="3.20.10.10:FF:000002">
    <property type="entry name" value="D-alanine aminotransferase"/>
    <property type="match status" value="1"/>
</dbReference>
<proteinExistence type="inferred from homology"/>
<dbReference type="InterPro" id="IPR001544">
    <property type="entry name" value="Aminotrans_IV"/>
</dbReference>
<evidence type="ECO:0000256" key="10">
    <source>
        <dbReference type="ARBA" id="ARBA00080135"/>
    </source>
</evidence>
<dbReference type="Gene3D" id="3.30.470.10">
    <property type="match status" value="1"/>
</dbReference>
<dbReference type="GO" id="GO:0008696">
    <property type="term" value="F:4-amino-4-deoxychorismate lyase activity"/>
    <property type="evidence" value="ECO:0007669"/>
    <property type="project" value="UniProtKB-EC"/>
</dbReference>
<dbReference type="InterPro" id="IPR050571">
    <property type="entry name" value="Class-IV_PLP-Dep_Aminotrnsfr"/>
</dbReference>
<dbReference type="InterPro" id="IPR043132">
    <property type="entry name" value="BCAT-like_C"/>
</dbReference>
<dbReference type="EMBL" id="PIPQ01000001">
    <property type="protein sequence ID" value="RUO43878.1"/>
    <property type="molecule type" value="Genomic_DNA"/>
</dbReference>
<dbReference type="OrthoDB" id="21319at2"/>
<dbReference type="GO" id="GO:0005829">
    <property type="term" value="C:cytosol"/>
    <property type="evidence" value="ECO:0007669"/>
    <property type="project" value="TreeGrafter"/>
</dbReference>
<comment type="similarity">
    <text evidence="2">Belongs to the class-IV pyridoxal-phosphate-dependent aminotransferase family.</text>
</comment>
<evidence type="ECO:0000256" key="6">
    <source>
        <dbReference type="ARBA" id="ARBA00035676"/>
    </source>
</evidence>
<reference evidence="11 12" key="1">
    <citation type="journal article" date="2011" name="Front. Microbiol.">
        <title>Genomic signatures of strain selection and enhancement in Bacillus atrophaeus var. globigii, a historical biowarfare simulant.</title>
        <authorList>
            <person name="Gibbons H.S."/>
            <person name="Broomall S.M."/>
            <person name="McNew L.A."/>
            <person name="Daligault H."/>
            <person name="Chapman C."/>
            <person name="Bruce D."/>
            <person name="Karavis M."/>
            <person name="Krepps M."/>
            <person name="McGregor P.A."/>
            <person name="Hong C."/>
            <person name="Park K.H."/>
            <person name="Akmal A."/>
            <person name="Feldman A."/>
            <person name="Lin J.S."/>
            <person name="Chang W.E."/>
            <person name="Higgs B.W."/>
            <person name="Demirev P."/>
            <person name="Lindquist J."/>
            <person name="Liem A."/>
            <person name="Fochler E."/>
            <person name="Read T.D."/>
            <person name="Tapia R."/>
            <person name="Johnson S."/>
            <person name="Bishop-Lilly K.A."/>
            <person name="Detter C."/>
            <person name="Han C."/>
            <person name="Sozhamannan S."/>
            <person name="Rosenzweig C.N."/>
            <person name="Skowronski E.W."/>
        </authorList>
    </citation>
    <scope>NUCLEOTIDE SEQUENCE [LARGE SCALE GENOMIC DNA]</scope>
    <source>
        <strain evidence="11 12">AIT1</strain>
    </source>
</reference>
<dbReference type="CDD" id="cd01558">
    <property type="entry name" value="D-AAT_like"/>
    <property type="match status" value="1"/>
</dbReference>
<evidence type="ECO:0000256" key="5">
    <source>
        <dbReference type="ARBA" id="ARBA00035633"/>
    </source>
</evidence>
<protein>
    <recommendedName>
        <fullName evidence="9">Aminodeoxychorismate lyase</fullName>
        <ecNumber evidence="6">4.1.3.38</ecNumber>
    </recommendedName>
    <alternativeName>
        <fullName evidence="10">4-amino-4-deoxychorismate lyase</fullName>
    </alternativeName>
</protein>
<dbReference type="SUPFAM" id="SSF56752">
    <property type="entry name" value="D-aminoacid aminotransferase-like PLP-dependent enzymes"/>
    <property type="match status" value="1"/>
</dbReference>
<comment type="pathway">
    <text evidence="5">Cofactor biosynthesis; tetrahydrofolate biosynthesis; 4-aminobenzoate from chorismate: step 2/2.</text>
</comment>
<keyword evidence="4" id="KW-0289">Folate biosynthesis</keyword>
<evidence type="ECO:0000313" key="11">
    <source>
        <dbReference type="EMBL" id="RUO43878.1"/>
    </source>
</evidence>
<accession>A0A432X914</accession>
<evidence type="ECO:0000256" key="8">
    <source>
        <dbReference type="ARBA" id="ARBA00054027"/>
    </source>
</evidence>
<keyword evidence="11" id="KW-0032">Aminotransferase</keyword>
<dbReference type="InterPro" id="IPR043131">
    <property type="entry name" value="BCAT-like_N"/>
</dbReference>
<dbReference type="Proteomes" id="UP000286976">
    <property type="component" value="Unassembled WGS sequence"/>
</dbReference>
<dbReference type="GO" id="GO:0046656">
    <property type="term" value="P:folic acid biosynthetic process"/>
    <property type="evidence" value="ECO:0007669"/>
    <property type="project" value="UniProtKB-KW"/>
</dbReference>
<evidence type="ECO:0000256" key="3">
    <source>
        <dbReference type="ARBA" id="ARBA00022898"/>
    </source>
</evidence>
<dbReference type="Pfam" id="PF01063">
    <property type="entry name" value="Aminotran_4"/>
    <property type="match status" value="1"/>
</dbReference>
<organism evidence="11 12">
    <name type="scientific">Aliidiomarina taiwanensis</name>
    <dbReference type="NCBI Taxonomy" id="946228"/>
    <lineage>
        <taxon>Bacteria</taxon>
        <taxon>Pseudomonadati</taxon>
        <taxon>Pseudomonadota</taxon>
        <taxon>Gammaproteobacteria</taxon>
        <taxon>Alteromonadales</taxon>
        <taxon>Idiomarinaceae</taxon>
        <taxon>Aliidiomarina</taxon>
    </lineage>
</organism>
<evidence type="ECO:0000256" key="9">
    <source>
        <dbReference type="ARBA" id="ARBA00069174"/>
    </source>
</evidence>
<dbReference type="InterPro" id="IPR036038">
    <property type="entry name" value="Aminotransferase-like"/>
</dbReference>
<comment type="caution">
    <text evidence="11">The sequence shown here is derived from an EMBL/GenBank/DDBJ whole genome shotgun (WGS) entry which is preliminary data.</text>
</comment>